<sequence>VAEGNEDEPEIADTQIGAAKAIKDIRRNPYPASQDQTGFCLLW</sequence>
<dbReference type="AlphaFoldDB" id="A0A382BNR2"/>
<proteinExistence type="predicted"/>
<feature type="non-terminal residue" evidence="1">
    <location>
        <position position="1"/>
    </location>
</feature>
<name>A0A382BNR2_9ZZZZ</name>
<protein>
    <submittedName>
        <fullName evidence="1">Uncharacterized protein</fullName>
    </submittedName>
</protein>
<gene>
    <name evidence="1" type="ORF">METZ01_LOCUS167607</name>
</gene>
<dbReference type="EMBL" id="UINC01030404">
    <property type="protein sequence ID" value="SVB14753.1"/>
    <property type="molecule type" value="Genomic_DNA"/>
</dbReference>
<evidence type="ECO:0000313" key="1">
    <source>
        <dbReference type="EMBL" id="SVB14753.1"/>
    </source>
</evidence>
<accession>A0A382BNR2</accession>
<reference evidence="1" key="1">
    <citation type="submission" date="2018-05" db="EMBL/GenBank/DDBJ databases">
        <authorList>
            <person name="Lanie J.A."/>
            <person name="Ng W.-L."/>
            <person name="Kazmierczak K.M."/>
            <person name="Andrzejewski T.M."/>
            <person name="Davidsen T.M."/>
            <person name="Wayne K.J."/>
            <person name="Tettelin H."/>
            <person name="Glass J.I."/>
            <person name="Rusch D."/>
            <person name="Podicherti R."/>
            <person name="Tsui H.-C.T."/>
            <person name="Winkler M.E."/>
        </authorList>
    </citation>
    <scope>NUCLEOTIDE SEQUENCE</scope>
</reference>
<organism evidence="1">
    <name type="scientific">marine metagenome</name>
    <dbReference type="NCBI Taxonomy" id="408172"/>
    <lineage>
        <taxon>unclassified sequences</taxon>
        <taxon>metagenomes</taxon>
        <taxon>ecological metagenomes</taxon>
    </lineage>
</organism>